<keyword evidence="1" id="KW-1133">Transmembrane helix</keyword>
<evidence type="ECO:0000313" key="4">
    <source>
        <dbReference type="Proteomes" id="UP000246077"/>
    </source>
</evidence>
<feature type="domain" description="Glycosyltransferase 2-like" evidence="2">
    <location>
        <begin position="13"/>
        <end position="166"/>
    </location>
</feature>
<feature type="transmembrane region" description="Helical" evidence="1">
    <location>
        <begin position="267"/>
        <end position="289"/>
    </location>
</feature>
<keyword evidence="4" id="KW-1185">Reference proteome</keyword>
<dbReference type="Gene3D" id="3.90.550.10">
    <property type="entry name" value="Spore Coat Polysaccharide Biosynthesis Protein SpsA, Chain A"/>
    <property type="match status" value="1"/>
</dbReference>
<dbReference type="InterPro" id="IPR001173">
    <property type="entry name" value="Glyco_trans_2-like"/>
</dbReference>
<dbReference type="SUPFAM" id="SSF53448">
    <property type="entry name" value="Nucleotide-diphospho-sugar transferases"/>
    <property type="match status" value="1"/>
</dbReference>
<proteinExistence type="predicted"/>
<keyword evidence="3" id="KW-0808">Transferase</keyword>
<keyword evidence="1" id="KW-0812">Transmembrane</keyword>
<evidence type="ECO:0000313" key="3">
    <source>
        <dbReference type="EMBL" id="PWR19682.1"/>
    </source>
</evidence>
<dbReference type="InterPro" id="IPR029044">
    <property type="entry name" value="Nucleotide-diphossugar_trans"/>
</dbReference>
<dbReference type="EMBL" id="QGLF01000004">
    <property type="protein sequence ID" value="PWR19682.1"/>
    <property type="molecule type" value="Genomic_DNA"/>
</dbReference>
<protein>
    <submittedName>
        <fullName evidence="3">Glycosyl transferase</fullName>
    </submittedName>
</protein>
<comment type="caution">
    <text evidence="3">The sequence shown here is derived from an EMBL/GenBank/DDBJ whole genome shotgun (WGS) entry which is preliminary data.</text>
</comment>
<dbReference type="OrthoDB" id="3177103at2"/>
<dbReference type="InterPro" id="IPR050256">
    <property type="entry name" value="Glycosyltransferase_2"/>
</dbReference>
<keyword evidence="1" id="KW-0472">Membrane</keyword>
<dbReference type="Proteomes" id="UP000246077">
    <property type="component" value="Unassembled WGS sequence"/>
</dbReference>
<dbReference type="CDD" id="cd04179">
    <property type="entry name" value="DPM_DPG-synthase_like"/>
    <property type="match status" value="1"/>
</dbReference>
<evidence type="ECO:0000259" key="2">
    <source>
        <dbReference type="Pfam" id="PF00535"/>
    </source>
</evidence>
<sequence length="330" mass="36439">MDWNAGAGREIAVIVPCLNEAAAIGQVVRDFKAALPGATVYVYDNMSTDDTMAVARAAGAVVRQVGHRGKGNVVRRMFADIDADIYIMVDGDATYDAGAAPAMVRRLIDDNLDMVVGTRVDDDPEAYRKGHRFGNWLLTTLVTRLFGRTFTDMLTGYRVFSRRFVKAFPSLSGGFEIETEITVHTLELRLATAEMPTRYSARPVGSQSKLSTYRDGFRILKLILRLLMLEKPLALFGGFAAFFALLAVAFFVPVLVDYLSTGLVPRFPTLIVSVGVMLLSVLSLMTGIIQDNVTRGRQELKRLFYLAAGERADERTARLITDRPRLTRAG</sequence>
<dbReference type="GO" id="GO:0016740">
    <property type="term" value="F:transferase activity"/>
    <property type="evidence" value="ECO:0007669"/>
    <property type="project" value="UniProtKB-KW"/>
</dbReference>
<accession>A0A317DZ31</accession>
<dbReference type="Pfam" id="PF00535">
    <property type="entry name" value="Glycos_transf_2"/>
    <property type="match status" value="1"/>
</dbReference>
<evidence type="ECO:0000256" key="1">
    <source>
        <dbReference type="SAM" id="Phobius"/>
    </source>
</evidence>
<dbReference type="RefSeq" id="WP_109921856.1">
    <property type="nucleotide sequence ID" value="NZ_QGLF01000004.1"/>
</dbReference>
<name>A0A317DZ31_9PROT</name>
<dbReference type="AlphaFoldDB" id="A0A317DZ31"/>
<reference evidence="4" key="1">
    <citation type="submission" date="2018-05" db="EMBL/GenBank/DDBJ databases">
        <title>Zavarzinia sp. HR-AS.</title>
        <authorList>
            <person name="Lee Y."/>
            <person name="Jeon C.O."/>
        </authorList>
    </citation>
    <scope>NUCLEOTIDE SEQUENCE [LARGE SCALE GENOMIC DNA]</scope>
    <source>
        <strain evidence="4">DSM 1231</strain>
    </source>
</reference>
<dbReference type="PANTHER" id="PTHR48090">
    <property type="entry name" value="UNDECAPRENYL-PHOSPHATE 4-DEOXY-4-FORMAMIDO-L-ARABINOSE TRANSFERASE-RELATED"/>
    <property type="match status" value="1"/>
</dbReference>
<feature type="transmembrane region" description="Helical" evidence="1">
    <location>
        <begin position="233"/>
        <end position="255"/>
    </location>
</feature>
<dbReference type="PANTHER" id="PTHR48090:SF7">
    <property type="entry name" value="RFBJ PROTEIN"/>
    <property type="match status" value="1"/>
</dbReference>
<organism evidence="3 4">
    <name type="scientific">Zavarzinia compransoris</name>
    <dbReference type="NCBI Taxonomy" id="1264899"/>
    <lineage>
        <taxon>Bacteria</taxon>
        <taxon>Pseudomonadati</taxon>
        <taxon>Pseudomonadota</taxon>
        <taxon>Alphaproteobacteria</taxon>
        <taxon>Rhodospirillales</taxon>
        <taxon>Zavarziniaceae</taxon>
        <taxon>Zavarzinia</taxon>
    </lineage>
</organism>
<gene>
    <name evidence="3" type="ORF">DKG75_14535</name>
</gene>